<dbReference type="InterPro" id="IPR035089">
    <property type="entry name" value="Phage_sheath_subtilisin"/>
</dbReference>
<organism evidence="12 13">
    <name type="scientific">Aeromonas phage 44RR2.8t.2</name>
    <dbReference type="NCBI Taxonomy" id="1932900"/>
    <lineage>
        <taxon>Viruses</taxon>
        <taxon>Duplodnaviria</taxon>
        <taxon>Heunggongvirae</taxon>
        <taxon>Uroviricota</taxon>
        <taxon>Caudoviricetes</taxon>
        <taxon>Pantevenvirales</taxon>
        <taxon>Straboviridae</taxon>
        <taxon>Biquartavirus</taxon>
        <taxon>Biquartavirus 44RR2</taxon>
    </lineage>
</organism>
<dbReference type="Pfam" id="PF22671">
    <property type="entry name" value="Gp18_domIII_N"/>
    <property type="match status" value="1"/>
</dbReference>
<evidence type="ECO:0000259" key="11">
    <source>
        <dbReference type="Pfam" id="PF22671"/>
    </source>
</evidence>
<dbReference type="GO" id="GO:0098027">
    <property type="term" value="C:virus tail, sheath"/>
    <property type="evidence" value="ECO:0007669"/>
    <property type="project" value="UniProtKB-KW"/>
</dbReference>
<keyword evidence="3" id="KW-1227">Viral tail protein</keyword>
<keyword evidence="2" id="KW-1162">Viral penetration into host cytoplasm</keyword>
<name>A0A219Y9H5_9CAUD</name>
<proteinExistence type="inferred from homology"/>
<dbReference type="InterPro" id="IPR054565">
    <property type="entry name" value="Gp18-like_dom_I"/>
</dbReference>
<comment type="similarity">
    <text evidence="1">Belongs to the myoviridae tail sheath protein family.</text>
</comment>
<evidence type="ECO:0000313" key="13">
    <source>
        <dbReference type="Proteomes" id="UP000222894"/>
    </source>
</evidence>
<keyword evidence="4" id="KW-1242">Viral contractile tail ejection system</keyword>
<dbReference type="PANTHER" id="PTHR35861:SF2">
    <property type="entry name" value="FELS-2 PROPHAGE PROTEIN"/>
    <property type="match status" value="1"/>
</dbReference>
<dbReference type="GO" id="GO:0099000">
    <property type="term" value="P:symbiont genome ejection through host cell envelope, contractile tail mechanism"/>
    <property type="evidence" value="ECO:0007669"/>
    <property type="project" value="UniProtKB-KW"/>
</dbReference>
<protein>
    <submittedName>
        <fullName evidence="12">Tail sheath monomer</fullName>
    </submittedName>
</protein>
<feature type="domain" description="Tail sheath protein C-terminal" evidence="9">
    <location>
        <begin position="547"/>
        <end position="647"/>
    </location>
</feature>
<accession>A0A219Y9H5</accession>
<reference evidence="12 13" key="1">
    <citation type="journal article" date="2017" name="Sci. Rep.">
        <title>Characterization and diversity of phages infecting Aeromonas salmonicida subsp. salmonicida.</title>
        <authorList>
            <person name="Vincent A.T."/>
            <person name="Paquet V.E."/>
            <person name="Bernatchez A."/>
            <person name="Tremblay D.M."/>
            <person name="Moineau S."/>
            <person name="Charette S.J."/>
        </authorList>
    </citation>
    <scope>NUCLEOTIDE SEQUENCE [LARGE SCALE GENOMIC DNA]</scope>
</reference>
<evidence type="ECO:0000256" key="3">
    <source>
        <dbReference type="ARBA" id="ARBA00022732"/>
    </source>
</evidence>
<dbReference type="InterPro" id="IPR052042">
    <property type="entry name" value="Tail_sheath_structural"/>
</dbReference>
<dbReference type="Pfam" id="PF04984">
    <property type="entry name" value="Phage_sheath_1"/>
    <property type="match status" value="1"/>
</dbReference>
<evidence type="ECO:0000256" key="1">
    <source>
        <dbReference type="ARBA" id="ARBA00008005"/>
    </source>
</evidence>
<dbReference type="PANTHER" id="PTHR35861">
    <property type="match status" value="1"/>
</dbReference>
<feature type="domain" description="Tail sheath protein Gp18-like" evidence="11">
    <location>
        <begin position="24"/>
        <end position="83"/>
    </location>
</feature>
<dbReference type="EMBL" id="KY290948">
    <property type="protein sequence ID" value="APU00626.1"/>
    <property type="molecule type" value="Genomic_DNA"/>
</dbReference>
<dbReference type="Gene3D" id="3.40.50.11780">
    <property type="match status" value="1"/>
</dbReference>
<evidence type="ECO:0000256" key="7">
    <source>
        <dbReference type="ARBA" id="ARBA00023296"/>
    </source>
</evidence>
<dbReference type="InterPro" id="IPR020287">
    <property type="entry name" value="Tail_sheath_C"/>
</dbReference>
<keyword evidence="7" id="KW-1160">Virus entry into host cell</keyword>
<dbReference type="Gene3D" id="2.40.10.380">
    <property type="match status" value="1"/>
</dbReference>
<keyword evidence="6" id="KW-1171">Viral genome ejection through host cell envelope</keyword>
<evidence type="ECO:0000313" key="12">
    <source>
        <dbReference type="EMBL" id="APU00626.1"/>
    </source>
</evidence>
<evidence type="ECO:0000256" key="5">
    <source>
        <dbReference type="ARBA" id="ARBA00023003"/>
    </source>
</evidence>
<feature type="domain" description="Tail sheath protein Gp18-like" evidence="10">
    <location>
        <begin position="98"/>
        <end position="188"/>
    </location>
</feature>
<evidence type="ECO:0000259" key="9">
    <source>
        <dbReference type="Pfam" id="PF17482"/>
    </source>
</evidence>
<evidence type="ECO:0000256" key="2">
    <source>
        <dbReference type="ARBA" id="ARBA00022595"/>
    </source>
</evidence>
<feature type="domain" description="Tail sheath protein subtilisin-like" evidence="8">
    <location>
        <begin position="348"/>
        <end position="541"/>
    </location>
</feature>
<dbReference type="Pfam" id="PF17482">
    <property type="entry name" value="Phage_sheath_1C"/>
    <property type="match status" value="1"/>
</dbReference>
<dbReference type="InterPro" id="IPR054564">
    <property type="entry name" value="Gp18_domIII_N"/>
</dbReference>
<evidence type="ECO:0000259" key="10">
    <source>
        <dbReference type="Pfam" id="PF22639"/>
    </source>
</evidence>
<dbReference type="Proteomes" id="UP000222894">
    <property type="component" value="Genome"/>
</dbReference>
<dbReference type="Pfam" id="PF22639">
    <property type="entry name" value="Gp18_dom_I"/>
    <property type="match status" value="1"/>
</dbReference>
<keyword evidence="5" id="KW-0946">Virion</keyword>
<keyword evidence="5" id="KW-1229">Viral tail sheath protein</keyword>
<evidence type="ECO:0000256" key="6">
    <source>
        <dbReference type="ARBA" id="ARBA00023009"/>
    </source>
</evidence>
<evidence type="ECO:0000259" key="8">
    <source>
        <dbReference type="Pfam" id="PF04984"/>
    </source>
</evidence>
<sequence>MALLSPGIEMKETSINSTVVRSATGRAAIVGKFAWGPAYEVRQVTNEVELVDMFGSPDNVTAPYFMSAMNFLQYGNDLRLVRVIDMEKAKNASPLVNQVSVTITTEGQGYTVGDAITVKYNNATITEAGKVTAVDSDGKIKSLFVPTAEIIAKTRQLGTYPTLGDNWRIDVSGASGGSAAALALGNIVVDSGVTFGNSEDAPAVMTSPAVMEKYAKFGMPLVSAVYPGEIGSTVEVEIVSKTAFNSGAQQTIYPFGGTRTSNARGVIQYGPMTDDQFAIIVRRDGIVVESTVLSTRKGDRDVYGSNIFMDDYFRNGGSNFIFASSEGWPAGFTGIIQLGGGTSANADVGADELIKGWDLFSDREALHVNLMIAGACGSDGAEIASTVQKYVVSLADDRQDCVAIVNPPAELMVGIPTSTAVKNIVEWRNGMTGSGEVVDNNMNISSTYAFIIGNYKYQYDKYNDINRWVPLAADIAGLCAYTDQVSHPWMSPAGYRRGQIRNCIKLAIEPKQSMRDTMYQVAINPVTGFAGGDGFVLFGDKMATQVPSPFDRINVRRLFNMLKKNIGDTSKYELFENNDAFTRQSFRMETSQYLDGIRSLGGCYDFRVVCDTTNNTPNVIDRNEFVGTIYVKPPRSINYITLNMVATSTGANFDELIGPMQLA</sequence>
<evidence type="ECO:0000256" key="4">
    <source>
        <dbReference type="ARBA" id="ARBA00022766"/>
    </source>
</evidence>